<dbReference type="PANTHER" id="PTHR22801:SF63">
    <property type="entry name" value="C-TYPE LECTIN DOMAIN-CONTAINING PROTEIN"/>
    <property type="match status" value="1"/>
</dbReference>
<dbReference type="PROSITE" id="PS50041">
    <property type="entry name" value="C_TYPE_LECTIN_2"/>
    <property type="match status" value="1"/>
</dbReference>
<accession>A0AAV2IHK6</accession>
<dbReference type="InterPro" id="IPR016186">
    <property type="entry name" value="C-type_lectin-like/link_sf"/>
</dbReference>
<gene>
    <name evidence="2" type="ORF">GSLYS_00019945001</name>
</gene>
<feature type="domain" description="C-type lectin" evidence="1">
    <location>
        <begin position="1"/>
        <end position="89"/>
    </location>
</feature>
<dbReference type="EMBL" id="CAXITT010000830">
    <property type="protein sequence ID" value="CAL1546568.1"/>
    <property type="molecule type" value="Genomic_DNA"/>
</dbReference>
<dbReference type="PANTHER" id="PTHR22801">
    <property type="entry name" value="LITHOSTATHINE"/>
    <property type="match status" value="1"/>
</dbReference>
<dbReference type="AlphaFoldDB" id="A0AAV2IHK6"/>
<dbReference type="Gene3D" id="3.10.100.10">
    <property type="entry name" value="Mannose-Binding Protein A, subunit A"/>
    <property type="match status" value="1"/>
</dbReference>
<evidence type="ECO:0000259" key="1">
    <source>
        <dbReference type="PROSITE" id="PS50041"/>
    </source>
</evidence>
<proteinExistence type="predicted"/>
<sequence length="95" mass="11001">LYTCKVKEKEYILINTLKSGGVTTVWTGLNDINEEGVYTWVEDNSVIDDNWNFWGPGNPDNSGDIEDCVEYHLRFNDHICATSEYYLCEMTPQRL</sequence>
<dbReference type="SUPFAM" id="SSF56436">
    <property type="entry name" value="C-type lectin-like"/>
    <property type="match status" value="1"/>
</dbReference>
<reference evidence="2 3" key="1">
    <citation type="submission" date="2024-04" db="EMBL/GenBank/DDBJ databases">
        <authorList>
            <consortium name="Genoscope - CEA"/>
            <person name="William W."/>
        </authorList>
    </citation>
    <scope>NUCLEOTIDE SEQUENCE [LARGE SCALE GENOMIC DNA]</scope>
</reference>
<organism evidence="2 3">
    <name type="scientific">Lymnaea stagnalis</name>
    <name type="common">Great pond snail</name>
    <name type="synonym">Helix stagnalis</name>
    <dbReference type="NCBI Taxonomy" id="6523"/>
    <lineage>
        <taxon>Eukaryota</taxon>
        <taxon>Metazoa</taxon>
        <taxon>Spiralia</taxon>
        <taxon>Lophotrochozoa</taxon>
        <taxon>Mollusca</taxon>
        <taxon>Gastropoda</taxon>
        <taxon>Heterobranchia</taxon>
        <taxon>Euthyneura</taxon>
        <taxon>Panpulmonata</taxon>
        <taxon>Hygrophila</taxon>
        <taxon>Lymnaeoidea</taxon>
        <taxon>Lymnaeidae</taxon>
        <taxon>Lymnaea</taxon>
    </lineage>
</organism>
<keyword evidence="3" id="KW-1185">Reference proteome</keyword>
<dbReference type="InterPro" id="IPR001304">
    <property type="entry name" value="C-type_lectin-like"/>
</dbReference>
<dbReference type="InterPro" id="IPR050801">
    <property type="entry name" value="Ca-Dep_Lectins_ImmuneDev"/>
</dbReference>
<evidence type="ECO:0000313" key="2">
    <source>
        <dbReference type="EMBL" id="CAL1546568.1"/>
    </source>
</evidence>
<evidence type="ECO:0000313" key="3">
    <source>
        <dbReference type="Proteomes" id="UP001497497"/>
    </source>
</evidence>
<dbReference type="Pfam" id="PF00059">
    <property type="entry name" value="Lectin_C"/>
    <property type="match status" value="1"/>
</dbReference>
<comment type="caution">
    <text evidence="2">The sequence shown here is derived from an EMBL/GenBank/DDBJ whole genome shotgun (WGS) entry which is preliminary data.</text>
</comment>
<dbReference type="InterPro" id="IPR016187">
    <property type="entry name" value="CTDL_fold"/>
</dbReference>
<feature type="non-terminal residue" evidence="2">
    <location>
        <position position="1"/>
    </location>
</feature>
<name>A0AAV2IHK6_LYMST</name>
<dbReference type="Proteomes" id="UP001497497">
    <property type="component" value="Unassembled WGS sequence"/>
</dbReference>
<protein>
    <recommendedName>
        <fullName evidence="1">C-type lectin domain-containing protein</fullName>
    </recommendedName>
</protein>